<reference evidence="2" key="1">
    <citation type="submission" date="2016-10" db="EMBL/GenBank/DDBJ databases">
        <authorList>
            <person name="Benchimol M."/>
            <person name="Almeida L.G."/>
            <person name="Vasconcelos A.T."/>
            <person name="Perreira-Neves A."/>
            <person name="Rosa I.A."/>
            <person name="Tasca T."/>
            <person name="Bogo M.R."/>
            <person name="de Souza W."/>
        </authorList>
    </citation>
    <scope>NUCLEOTIDE SEQUENCE [LARGE SCALE GENOMIC DNA]</scope>
    <source>
        <strain evidence="2">K</strain>
    </source>
</reference>
<dbReference type="AlphaFoldDB" id="A0A1J4KWB9"/>
<dbReference type="VEuPathDB" id="TrichDB:TRFO_02936"/>
<keyword evidence="3" id="KW-1185">Reference proteome</keyword>
<dbReference type="EMBL" id="MLAK01000217">
    <property type="protein sequence ID" value="OHT15577.1"/>
    <property type="molecule type" value="Genomic_DNA"/>
</dbReference>
<feature type="compositionally biased region" description="Low complexity" evidence="1">
    <location>
        <begin position="177"/>
        <end position="208"/>
    </location>
</feature>
<proteinExistence type="predicted"/>
<dbReference type="OrthoDB" id="10265589at2759"/>
<accession>A0A1J4KWB9</accession>
<feature type="compositionally biased region" description="Low complexity" evidence="1">
    <location>
        <begin position="216"/>
        <end position="231"/>
    </location>
</feature>
<feature type="compositionally biased region" description="Basic and acidic residues" evidence="1">
    <location>
        <begin position="156"/>
        <end position="176"/>
    </location>
</feature>
<protein>
    <recommendedName>
        <fullName evidence="4">TPR Domain containing protein</fullName>
    </recommendedName>
</protein>
<gene>
    <name evidence="2" type="ORF">TRFO_02936</name>
</gene>
<evidence type="ECO:0000313" key="2">
    <source>
        <dbReference type="EMBL" id="OHT15577.1"/>
    </source>
</evidence>
<feature type="compositionally biased region" description="Basic and acidic residues" evidence="1">
    <location>
        <begin position="232"/>
        <end position="244"/>
    </location>
</feature>
<evidence type="ECO:0000313" key="3">
    <source>
        <dbReference type="Proteomes" id="UP000179807"/>
    </source>
</evidence>
<dbReference type="PANTHER" id="PTHR34306:SF3">
    <property type="entry name" value="BROMODOMAIN-CONTAINING PROTEIN DDB_G0278469-RELATED"/>
    <property type="match status" value="1"/>
</dbReference>
<feature type="region of interest" description="Disordered" evidence="1">
    <location>
        <begin position="134"/>
        <end position="244"/>
    </location>
</feature>
<organism evidence="2 3">
    <name type="scientific">Tritrichomonas foetus</name>
    <dbReference type="NCBI Taxonomy" id="1144522"/>
    <lineage>
        <taxon>Eukaryota</taxon>
        <taxon>Metamonada</taxon>
        <taxon>Parabasalia</taxon>
        <taxon>Tritrichomonadida</taxon>
        <taxon>Tritrichomonadidae</taxon>
        <taxon>Tritrichomonas</taxon>
    </lineage>
</organism>
<name>A0A1J4KWB9_9EUKA</name>
<feature type="compositionally biased region" description="Basic and acidic residues" evidence="1">
    <location>
        <begin position="137"/>
        <end position="148"/>
    </location>
</feature>
<dbReference type="RefSeq" id="XP_068368713.1">
    <property type="nucleotide sequence ID" value="XM_068490998.1"/>
</dbReference>
<evidence type="ECO:0008006" key="4">
    <source>
        <dbReference type="Google" id="ProtNLM"/>
    </source>
</evidence>
<dbReference type="Gene3D" id="1.25.40.10">
    <property type="entry name" value="Tetratricopeptide repeat domain"/>
    <property type="match status" value="1"/>
</dbReference>
<dbReference type="GeneID" id="94825702"/>
<evidence type="ECO:0000256" key="1">
    <source>
        <dbReference type="SAM" id="MobiDB-lite"/>
    </source>
</evidence>
<comment type="caution">
    <text evidence="2">The sequence shown here is derived from an EMBL/GenBank/DDBJ whole genome shotgun (WGS) entry which is preliminary data.</text>
</comment>
<dbReference type="InterPro" id="IPR011990">
    <property type="entry name" value="TPR-like_helical_dom_sf"/>
</dbReference>
<sequence length="565" mass="64827">MLNDLPENAIPLTSDRELYKIVLEEGNKKNHSSNFNDTCVGVQYIIKSEVGLIDHTDRTGPVSWIVGDRETEADLYLFLPIVIRSMYEGETAKYFFTRKYFLGGAPVITTNGSIDKSTQFQAIVHLIKATPIDDIEDPHKEDESEKLDNTSQNNEQVEKEQTAKHELPQNSEKVETSNHSNNYNETNTNNNNETNNRNNETNNSNNNNKETKTKNNETNNSNNKETNNNKNTENDKKSGENKPKIVEVENDEAFKRRKFALNQLIIAENLLRAGKPAMARKEFNRARMSWSTQVDLSKAPNEISHPALDLPEDKLKIYVDSRALYGVARTLLDAIPPNTEKAVVTLREAIEIDPDFFEAPMLLEELGIKPEEEPKFPSSLDDMRLTKQQFWMKDDIEWSKRTEYAEYCKEKATELFRLSSFKEAMTMYARGIISYSGQAKKELTLEQRAEMNRAYTVSKLNSLACYLGMQQYRKLIQHADELFDALCKVTTIDVSDYKVKCLYRKALGLQALSMDDSVEEVIKKMKTLENSELAIKAIRKKQQEDIEAHKQDQDFIYSKMTGTLK</sequence>
<dbReference type="Proteomes" id="UP000179807">
    <property type="component" value="Unassembled WGS sequence"/>
</dbReference>
<dbReference type="PANTHER" id="PTHR34306">
    <property type="entry name" value="RAD60-SLD DOMAIN-CONTAINING PROTEIN"/>
    <property type="match status" value="1"/>
</dbReference>